<evidence type="ECO:0000256" key="1">
    <source>
        <dbReference type="SAM" id="MobiDB-lite"/>
    </source>
</evidence>
<keyword evidence="2" id="KW-0472">Membrane</keyword>
<dbReference type="Proteomes" id="UP001213681">
    <property type="component" value="Unassembled WGS sequence"/>
</dbReference>
<name>A0AAD6FY75_9EURO</name>
<accession>A0AAD6FY75</accession>
<dbReference type="AlphaFoldDB" id="A0AAD6FY75"/>
<keyword evidence="4" id="KW-1185">Reference proteome</keyword>
<keyword evidence="2" id="KW-0812">Transmembrane</keyword>
<organism evidence="3 4">
    <name type="scientific">Penicillium daleae</name>
    <dbReference type="NCBI Taxonomy" id="63821"/>
    <lineage>
        <taxon>Eukaryota</taxon>
        <taxon>Fungi</taxon>
        <taxon>Dikarya</taxon>
        <taxon>Ascomycota</taxon>
        <taxon>Pezizomycotina</taxon>
        <taxon>Eurotiomycetes</taxon>
        <taxon>Eurotiomycetidae</taxon>
        <taxon>Eurotiales</taxon>
        <taxon>Aspergillaceae</taxon>
        <taxon>Penicillium</taxon>
    </lineage>
</organism>
<keyword evidence="2" id="KW-1133">Transmembrane helix</keyword>
<feature type="transmembrane region" description="Helical" evidence="2">
    <location>
        <begin position="287"/>
        <end position="309"/>
    </location>
</feature>
<dbReference type="EMBL" id="JAPVEA010000008">
    <property type="protein sequence ID" value="KAJ5438235.1"/>
    <property type="molecule type" value="Genomic_DNA"/>
</dbReference>
<proteinExistence type="predicted"/>
<dbReference type="RefSeq" id="XP_056761464.1">
    <property type="nucleotide sequence ID" value="XM_056912615.1"/>
</dbReference>
<protein>
    <submittedName>
        <fullName evidence="3">Uncharacterized protein</fullName>
    </submittedName>
</protein>
<gene>
    <name evidence="3" type="ORF">N7458_009233</name>
</gene>
<evidence type="ECO:0000313" key="4">
    <source>
        <dbReference type="Proteomes" id="UP001213681"/>
    </source>
</evidence>
<sequence length="311" mass="32457">MATIAVAVNRASWTFHNYGPLTTTFTPAPTCSGTSHINLGTIDDGFPYIVHSVQCETTTWPDCEPPSTITPMPTAAPSDADDDPWTSSVGHYYSPGLYCPSGWETVGLAGRDGDKSYTTSGVMSYGTSHWFPDFDYMPTLLAKSLRPSETVAMCCPSGYTADPLGGCFQTVPSYKPTVVCDVYDHSYRAEVVPSTTTIHSYTTHSETWIGDEFAGFADFYTPLLLVDAITLIHHESDVAATGNGGTTTAIGTTTGGSVVATGTGKSTGTAASTSNAGVRLAPRGSSWSGFGAVLSVSLAATALGAAIILPI</sequence>
<reference evidence="3" key="1">
    <citation type="submission" date="2022-12" db="EMBL/GenBank/DDBJ databases">
        <authorList>
            <person name="Petersen C."/>
        </authorList>
    </citation>
    <scope>NUCLEOTIDE SEQUENCE</scope>
    <source>
        <strain evidence="3">IBT 16125</strain>
    </source>
</reference>
<comment type="caution">
    <text evidence="3">The sequence shown here is derived from an EMBL/GenBank/DDBJ whole genome shotgun (WGS) entry which is preliminary data.</text>
</comment>
<evidence type="ECO:0000256" key="2">
    <source>
        <dbReference type="SAM" id="Phobius"/>
    </source>
</evidence>
<feature type="region of interest" description="Disordered" evidence="1">
    <location>
        <begin position="62"/>
        <end position="83"/>
    </location>
</feature>
<evidence type="ECO:0000313" key="3">
    <source>
        <dbReference type="EMBL" id="KAJ5438235.1"/>
    </source>
</evidence>
<dbReference type="GeneID" id="81602858"/>
<reference evidence="3" key="2">
    <citation type="journal article" date="2023" name="IMA Fungus">
        <title>Comparative genomic study of the Penicillium genus elucidates a diverse pangenome and 15 lateral gene transfer events.</title>
        <authorList>
            <person name="Petersen C."/>
            <person name="Sorensen T."/>
            <person name="Nielsen M.R."/>
            <person name="Sondergaard T.E."/>
            <person name="Sorensen J.L."/>
            <person name="Fitzpatrick D.A."/>
            <person name="Frisvad J.C."/>
            <person name="Nielsen K.L."/>
        </authorList>
    </citation>
    <scope>NUCLEOTIDE SEQUENCE</scope>
    <source>
        <strain evidence="3">IBT 16125</strain>
    </source>
</reference>